<comment type="caution">
    <text evidence="2">The sequence shown here is derived from an EMBL/GenBank/DDBJ whole genome shotgun (WGS) entry which is preliminary data.</text>
</comment>
<evidence type="ECO:0000313" key="3">
    <source>
        <dbReference type="Proteomes" id="UP001165378"/>
    </source>
</evidence>
<gene>
    <name evidence="2" type="ORF">LZ495_26350</name>
</gene>
<sequence length="226" mass="22819">MGKIAVFGAGGRAGRRTVAEAASRGHQVTAVVRNPAQHTGLAALATTGASGGGTVAVVAGDVTDAASVAAAAAGHDAVVNAAARLDVPSVEFFPAAARALIAGLREAGVARLVLVGIGTTLEVAPGVAVHDAPDFPPANRAFSLGHTAELDVLRAADADLDWLVLAPPPVMLDDTAPGTRTYRIGDHRLLPEPDGTPPFAYADLAAALVDEAEKPEHHRMLAAVAY</sequence>
<dbReference type="Proteomes" id="UP001165378">
    <property type="component" value="Unassembled WGS sequence"/>
</dbReference>
<proteinExistence type="predicted"/>
<protein>
    <submittedName>
        <fullName evidence="2">NAD(P)H-binding protein</fullName>
    </submittedName>
</protein>
<name>A0AA41Q382_9ACTN</name>
<dbReference type="SUPFAM" id="SSF51735">
    <property type="entry name" value="NAD(P)-binding Rossmann-fold domains"/>
    <property type="match status" value="1"/>
</dbReference>
<dbReference type="InterPro" id="IPR016040">
    <property type="entry name" value="NAD(P)-bd_dom"/>
</dbReference>
<accession>A0AA41Q382</accession>
<evidence type="ECO:0000313" key="2">
    <source>
        <dbReference type="EMBL" id="MCF2530719.1"/>
    </source>
</evidence>
<dbReference type="Pfam" id="PF13460">
    <property type="entry name" value="NAD_binding_10"/>
    <property type="match status" value="1"/>
</dbReference>
<dbReference type="InterPro" id="IPR051606">
    <property type="entry name" value="Polyketide_Oxido-like"/>
</dbReference>
<dbReference type="GO" id="GO:0016646">
    <property type="term" value="F:oxidoreductase activity, acting on the CH-NH group of donors, NAD or NADP as acceptor"/>
    <property type="evidence" value="ECO:0007669"/>
    <property type="project" value="TreeGrafter"/>
</dbReference>
<dbReference type="PANTHER" id="PTHR43355:SF2">
    <property type="entry name" value="FLAVIN REDUCTASE (NADPH)"/>
    <property type="match status" value="1"/>
</dbReference>
<feature type="domain" description="NAD(P)-binding" evidence="1">
    <location>
        <begin position="8"/>
        <end position="214"/>
    </location>
</feature>
<reference evidence="2" key="1">
    <citation type="submission" date="2022-01" db="EMBL/GenBank/DDBJ databases">
        <title>Genome-Based Taxonomic Classification of the Phylum Actinobacteria.</title>
        <authorList>
            <person name="Gao Y."/>
        </authorList>
    </citation>
    <scope>NUCLEOTIDE SEQUENCE</scope>
    <source>
        <strain evidence="2">KLBMP 8922</strain>
    </source>
</reference>
<keyword evidence="3" id="KW-1185">Reference proteome</keyword>
<dbReference type="AlphaFoldDB" id="A0AA41Q382"/>
<dbReference type="PANTHER" id="PTHR43355">
    <property type="entry name" value="FLAVIN REDUCTASE (NADPH)"/>
    <property type="match status" value="1"/>
</dbReference>
<evidence type="ECO:0000259" key="1">
    <source>
        <dbReference type="Pfam" id="PF13460"/>
    </source>
</evidence>
<dbReference type="RefSeq" id="WP_235055383.1">
    <property type="nucleotide sequence ID" value="NZ_JAKFHA010000018.1"/>
</dbReference>
<organism evidence="2 3">
    <name type="scientific">Yinghuangia soli</name>
    <dbReference type="NCBI Taxonomy" id="2908204"/>
    <lineage>
        <taxon>Bacteria</taxon>
        <taxon>Bacillati</taxon>
        <taxon>Actinomycetota</taxon>
        <taxon>Actinomycetes</taxon>
        <taxon>Kitasatosporales</taxon>
        <taxon>Streptomycetaceae</taxon>
        <taxon>Yinghuangia</taxon>
    </lineage>
</organism>
<dbReference type="Gene3D" id="3.40.50.720">
    <property type="entry name" value="NAD(P)-binding Rossmann-like Domain"/>
    <property type="match status" value="1"/>
</dbReference>
<dbReference type="InterPro" id="IPR036291">
    <property type="entry name" value="NAD(P)-bd_dom_sf"/>
</dbReference>
<dbReference type="EMBL" id="JAKFHA010000018">
    <property type="protein sequence ID" value="MCF2530719.1"/>
    <property type="molecule type" value="Genomic_DNA"/>
</dbReference>